<dbReference type="EMBL" id="RKHL01000001">
    <property type="protein sequence ID" value="ROR82660.1"/>
    <property type="molecule type" value="Genomic_DNA"/>
</dbReference>
<dbReference type="InterPro" id="IPR032580">
    <property type="entry name" value="SatD"/>
</dbReference>
<reference evidence="1 2" key="1">
    <citation type="submission" date="2018-11" db="EMBL/GenBank/DDBJ databases">
        <title>Sequencing the genomes of 1000 actinobacteria strains.</title>
        <authorList>
            <person name="Klenk H.-P."/>
        </authorList>
    </citation>
    <scope>NUCLEOTIDE SEQUENCE [LARGE SCALE GENOMIC DNA]</scope>
    <source>
        <strain evidence="1 2">DSM 14012</strain>
    </source>
</reference>
<dbReference type="RefSeq" id="WP_085512427.1">
    <property type="nucleotide sequence ID" value="NZ_FXAP01000004.1"/>
</dbReference>
<dbReference type="Pfam" id="PF16264">
    <property type="entry name" value="SatD"/>
    <property type="match status" value="1"/>
</dbReference>
<proteinExistence type="predicted"/>
<comment type="caution">
    <text evidence="1">The sequence shown here is derived from an EMBL/GenBank/DDBJ whole genome shotgun (WGS) entry which is preliminary data.</text>
</comment>
<evidence type="ECO:0000313" key="2">
    <source>
        <dbReference type="Proteomes" id="UP000266915"/>
    </source>
</evidence>
<evidence type="ECO:0000313" key="1">
    <source>
        <dbReference type="EMBL" id="ROR82660.1"/>
    </source>
</evidence>
<name>A0A3N2C5F3_9MICO</name>
<dbReference type="AlphaFoldDB" id="A0A3N2C5F3"/>
<protein>
    <submittedName>
        <fullName evidence="1">SatD family protein</fullName>
    </submittedName>
</protein>
<gene>
    <name evidence="1" type="ORF">EDD42_2753</name>
</gene>
<sequence>MTDLLLAVVVDIVGSRRLDDRTRAQRTIQDVFLQVEATWPAEQPLRPTVGDEFQVVYADVATALRATTLARLLFPAGVDCRFGLGWGEVTDIDAGQDAIIQDGSAWWRARAAIDEAHRREDKRQPYLRSWFEGESPQDGDAIVNALLTLRDHTIDQMRNPRQRQLAAGALLGRSQESMALEVGISQSAVSQNLQRSGGAALVSALDLLAGAPTR</sequence>
<keyword evidence="2" id="KW-1185">Reference proteome</keyword>
<organism evidence="1 2">
    <name type="scientific">Plantibacter flavus</name>
    <dbReference type="NCBI Taxonomy" id="150123"/>
    <lineage>
        <taxon>Bacteria</taxon>
        <taxon>Bacillati</taxon>
        <taxon>Actinomycetota</taxon>
        <taxon>Actinomycetes</taxon>
        <taxon>Micrococcales</taxon>
        <taxon>Microbacteriaceae</taxon>
        <taxon>Plantibacter</taxon>
    </lineage>
</organism>
<accession>A0A3N2C5F3</accession>
<dbReference type="Proteomes" id="UP000266915">
    <property type="component" value="Unassembled WGS sequence"/>
</dbReference>